<sequence>MPPQTSVPTTVPTAVTPLAKLVVTSFPRVPLTTQFDLPDDCYGVQSDDVYLIDQHTSCLPSGWSPAETAFFSPGLICPEGYTSACHDNGGVATITTVTCCPQRGDVALTCVVKPTKLASSLSNYNCRWEAPAAGFTTDVTKSPNGKTITGHVTLKSPDALNGYGVRMVYQSTDKLTTGMTGTPTANDISEATFAKTTASSSASSSATSVSGSSNTTISTTAVVTFANSTYERSRLRCSKLNRSGPEITITECPAFASFTLECSSPSHPTVIRIDF</sequence>
<dbReference type="KEGG" id="ncr:NCU00705"/>
<evidence type="ECO:0000313" key="2">
    <source>
        <dbReference type="Proteomes" id="UP000001805"/>
    </source>
</evidence>
<dbReference type="HOGENOM" id="CLU_1038631_0_0_1"/>
<dbReference type="EMBL" id="CM002236">
    <property type="protein sequence ID" value="EAA35303.3"/>
    <property type="molecule type" value="Genomic_DNA"/>
</dbReference>
<dbReference type="AlphaFoldDB" id="Q7SEU0"/>
<dbReference type="RefSeq" id="XP_964539.3">
    <property type="nucleotide sequence ID" value="XM_959446.3"/>
</dbReference>
<dbReference type="PaxDb" id="5141-EFNCRP00000000689"/>
<keyword evidence="2" id="KW-1185">Reference proteome</keyword>
<accession>Q7SEU0</accession>
<dbReference type="VEuPathDB" id="FungiDB:NCU00705"/>
<dbReference type="GeneID" id="3880688"/>
<name>Q7SEU0_NEUCR</name>
<protein>
    <submittedName>
        <fullName evidence="1">Uncharacterized protein</fullName>
    </submittedName>
</protein>
<dbReference type="OrthoDB" id="4770059at2759"/>
<dbReference type="InParanoid" id="Q7SEU0"/>
<organism evidence="1 2">
    <name type="scientific">Neurospora crassa (strain ATCC 24698 / 74-OR23-1A / CBS 708.71 / DSM 1257 / FGSC 987)</name>
    <dbReference type="NCBI Taxonomy" id="367110"/>
    <lineage>
        <taxon>Eukaryota</taxon>
        <taxon>Fungi</taxon>
        <taxon>Dikarya</taxon>
        <taxon>Ascomycota</taxon>
        <taxon>Pezizomycotina</taxon>
        <taxon>Sordariomycetes</taxon>
        <taxon>Sordariomycetidae</taxon>
        <taxon>Sordariales</taxon>
        <taxon>Sordariaceae</taxon>
        <taxon>Neurospora</taxon>
    </lineage>
</organism>
<evidence type="ECO:0000313" key="1">
    <source>
        <dbReference type="EMBL" id="EAA35303.3"/>
    </source>
</evidence>
<dbReference type="Proteomes" id="UP000001805">
    <property type="component" value="Chromosome 1, Linkage Group I"/>
</dbReference>
<reference evidence="1 2" key="1">
    <citation type="journal article" date="2003" name="Nature">
        <title>The genome sequence of the filamentous fungus Neurospora crassa.</title>
        <authorList>
            <person name="Galagan J.E."/>
            <person name="Calvo S.E."/>
            <person name="Borkovich K.A."/>
            <person name="Selker E.U."/>
            <person name="Read N.D."/>
            <person name="Jaffe D."/>
            <person name="FitzHugh W."/>
            <person name="Ma L.J."/>
            <person name="Smirnov S."/>
            <person name="Purcell S."/>
            <person name="Rehman B."/>
            <person name="Elkins T."/>
            <person name="Engels R."/>
            <person name="Wang S."/>
            <person name="Nielsen C.B."/>
            <person name="Butler J."/>
            <person name="Endrizzi M."/>
            <person name="Qui D."/>
            <person name="Ianakiev P."/>
            <person name="Bell-Pedersen D."/>
            <person name="Nelson M.A."/>
            <person name="Werner-Washburne M."/>
            <person name="Selitrennikoff C.P."/>
            <person name="Kinsey J.A."/>
            <person name="Braun E.L."/>
            <person name="Zelter A."/>
            <person name="Schulte U."/>
            <person name="Kothe G.O."/>
            <person name="Jedd G."/>
            <person name="Mewes W."/>
            <person name="Staben C."/>
            <person name="Marcotte E."/>
            <person name="Greenberg D."/>
            <person name="Roy A."/>
            <person name="Foley K."/>
            <person name="Naylor J."/>
            <person name="Stange-Thomann N."/>
            <person name="Barrett R."/>
            <person name="Gnerre S."/>
            <person name="Kamal M."/>
            <person name="Kamvysselis M."/>
            <person name="Mauceli E."/>
            <person name="Bielke C."/>
            <person name="Rudd S."/>
            <person name="Frishman D."/>
            <person name="Krystofova S."/>
            <person name="Rasmussen C."/>
            <person name="Metzenberg R.L."/>
            <person name="Perkins D.D."/>
            <person name="Kroken S."/>
            <person name="Cogoni C."/>
            <person name="Macino G."/>
            <person name="Catcheside D."/>
            <person name="Li W."/>
            <person name="Pratt R.J."/>
            <person name="Osmani S.A."/>
            <person name="DeSouza C.P."/>
            <person name="Glass L."/>
            <person name="Orbach M.J."/>
            <person name="Berglund J.A."/>
            <person name="Voelker R."/>
            <person name="Yarden O."/>
            <person name="Plamann M."/>
            <person name="Seiler S."/>
            <person name="Dunlap J."/>
            <person name="Radford A."/>
            <person name="Aramayo R."/>
            <person name="Natvig D.O."/>
            <person name="Alex L.A."/>
            <person name="Mannhaupt G."/>
            <person name="Ebbole D.J."/>
            <person name="Freitag M."/>
            <person name="Paulsen I."/>
            <person name="Sachs M.S."/>
            <person name="Lander E.S."/>
            <person name="Nusbaum C."/>
            <person name="Birren B."/>
        </authorList>
    </citation>
    <scope>NUCLEOTIDE SEQUENCE [LARGE SCALE GENOMIC DNA]</scope>
    <source>
        <strain evidence="2">ATCC 24698 / 74-OR23-1A / CBS 708.71 / DSM 1257 / FGSC 987</strain>
    </source>
</reference>
<gene>
    <name evidence="1" type="ORF">NCU00705</name>
</gene>
<proteinExistence type="predicted"/>